<sequence>MAVQKKYHLDVKILTRLLFTIYMPVFVFVQMYQIDISVEILKETLIFLVLLHILLYLLTKLYIKVKGIEKEKAAAIINSVLYYNCGNYGIPLIMLVFPGNSLAFSIQIIVIVFQTILPFTHGIITINAGKKPLKEICLDLAKLPFLYAIPLGYLFQYLNIKIPNPILIPLNYVYDGFIAIALLTLGFQLANISWRFSFNKVLITNILRLIISPIIALFIVTLFGITGVTAQVLIISSAVPTALNVVLLAIEYDNEPEFASQVVLSTTILSVITMTLVIVLVRLI</sequence>
<comment type="caution">
    <text evidence="9">The sequence shown here is derived from an EMBL/GenBank/DDBJ whole genome shotgun (WGS) entry which is preliminary data.</text>
</comment>
<feature type="transmembrane region" description="Helical" evidence="8">
    <location>
        <begin position="140"/>
        <end position="160"/>
    </location>
</feature>
<dbReference type="AlphaFoldDB" id="A0AAW7Z6F4"/>
<evidence type="ECO:0000256" key="4">
    <source>
        <dbReference type="ARBA" id="ARBA00022475"/>
    </source>
</evidence>
<feature type="transmembrane region" description="Helical" evidence="8">
    <location>
        <begin position="232"/>
        <end position="250"/>
    </location>
</feature>
<accession>A0AAW7Z6F4</accession>
<feature type="transmembrane region" description="Helical" evidence="8">
    <location>
        <begin position="262"/>
        <end position="283"/>
    </location>
</feature>
<comment type="similarity">
    <text evidence="2">Belongs to the auxin efflux carrier (TC 2.A.69) family.</text>
</comment>
<evidence type="ECO:0000256" key="6">
    <source>
        <dbReference type="ARBA" id="ARBA00022989"/>
    </source>
</evidence>
<dbReference type="PANTHER" id="PTHR36838">
    <property type="entry name" value="AUXIN EFFLUX CARRIER FAMILY PROTEIN"/>
    <property type="match status" value="1"/>
</dbReference>
<keyword evidence="4" id="KW-1003">Cell membrane</keyword>
<evidence type="ECO:0000256" key="5">
    <source>
        <dbReference type="ARBA" id="ARBA00022692"/>
    </source>
</evidence>
<name>A0AAW7Z6F4_9FIRM</name>
<evidence type="ECO:0000313" key="10">
    <source>
        <dbReference type="Proteomes" id="UP001172911"/>
    </source>
</evidence>
<evidence type="ECO:0000256" key="8">
    <source>
        <dbReference type="SAM" id="Phobius"/>
    </source>
</evidence>
<feature type="transmembrane region" description="Helical" evidence="8">
    <location>
        <begin position="75"/>
        <end position="97"/>
    </location>
</feature>
<reference evidence="9" key="1">
    <citation type="journal article" date="2023" name="J. Hazard. Mater.">
        <title>Anaerobic biodegradation of pyrene and benzo[a]pyrene by a new sulfate-reducing Desulforamulus aquiferis strain DSA.</title>
        <authorList>
            <person name="Zhang Z."/>
            <person name="Sun J."/>
            <person name="Gong X."/>
            <person name="Wang C."/>
            <person name="Wang H."/>
        </authorList>
    </citation>
    <scope>NUCLEOTIDE SEQUENCE</scope>
    <source>
        <strain evidence="9">DSA</strain>
    </source>
</reference>
<protein>
    <submittedName>
        <fullName evidence="9">AEC family transporter</fullName>
    </submittedName>
</protein>
<gene>
    <name evidence="9" type="ORF">P6N53_00690</name>
</gene>
<dbReference type="InterPro" id="IPR004776">
    <property type="entry name" value="Mem_transp_PIN-like"/>
</dbReference>
<feature type="transmembrane region" description="Helical" evidence="8">
    <location>
        <begin position="44"/>
        <end position="63"/>
    </location>
</feature>
<evidence type="ECO:0000256" key="7">
    <source>
        <dbReference type="ARBA" id="ARBA00023136"/>
    </source>
</evidence>
<keyword evidence="3" id="KW-0813">Transport</keyword>
<evidence type="ECO:0000256" key="2">
    <source>
        <dbReference type="ARBA" id="ARBA00010145"/>
    </source>
</evidence>
<feature type="transmembrane region" description="Helical" evidence="8">
    <location>
        <begin position="206"/>
        <end position="226"/>
    </location>
</feature>
<keyword evidence="6 8" id="KW-1133">Transmembrane helix</keyword>
<keyword evidence="7 8" id="KW-0472">Membrane</keyword>
<dbReference type="GO" id="GO:0005886">
    <property type="term" value="C:plasma membrane"/>
    <property type="evidence" value="ECO:0007669"/>
    <property type="project" value="UniProtKB-SubCell"/>
</dbReference>
<dbReference type="Pfam" id="PF03547">
    <property type="entry name" value="Mem_trans"/>
    <property type="match status" value="1"/>
</dbReference>
<evidence type="ECO:0000256" key="1">
    <source>
        <dbReference type="ARBA" id="ARBA00004651"/>
    </source>
</evidence>
<proteinExistence type="inferred from homology"/>
<keyword evidence="10" id="KW-1185">Reference proteome</keyword>
<dbReference type="PANTHER" id="PTHR36838:SF1">
    <property type="entry name" value="SLR1864 PROTEIN"/>
    <property type="match status" value="1"/>
</dbReference>
<evidence type="ECO:0000256" key="3">
    <source>
        <dbReference type="ARBA" id="ARBA00022448"/>
    </source>
</evidence>
<dbReference type="GO" id="GO:0055085">
    <property type="term" value="P:transmembrane transport"/>
    <property type="evidence" value="ECO:0007669"/>
    <property type="project" value="InterPro"/>
</dbReference>
<feature type="transmembrane region" description="Helical" evidence="8">
    <location>
        <begin position="13"/>
        <end position="32"/>
    </location>
</feature>
<organism evidence="9 10">
    <name type="scientific">Desulforamulus aquiferis</name>
    <dbReference type="NCBI Taxonomy" id="1397668"/>
    <lineage>
        <taxon>Bacteria</taxon>
        <taxon>Bacillati</taxon>
        <taxon>Bacillota</taxon>
        <taxon>Clostridia</taxon>
        <taxon>Eubacteriales</taxon>
        <taxon>Peptococcaceae</taxon>
        <taxon>Desulforamulus</taxon>
    </lineage>
</organism>
<feature type="transmembrane region" description="Helical" evidence="8">
    <location>
        <begin position="172"/>
        <end position="194"/>
    </location>
</feature>
<evidence type="ECO:0000313" key="9">
    <source>
        <dbReference type="EMBL" id="MDO7785749.1"/>
    </source>
</evidence>
<reference evidence="9" key="2">
    <citation type="submission" date="2023-03" db="EMBL/GenBank/DDBJ databases">
        <authorList>
            <person name="Zhang Z."/>
        </authorList>
    </citation>
    <scope>NUCLEOTIDE SEQUENCE</scope>
    <source>
        <strain evidence="9">DSA</strain>
    </source>
</reference>
<dbReference type="EMBL" id="JARPTC010000001">
    <property type="protein sequence ID" value="MDO7785749.1"/>
    <property type="molecule type" value="Genomic_DNA"/>
</dbReference>
<dbReference type="Proteomes" id="UP001172911">
    <property type="component" value="Unassembled WGS sequence"/>
</dbReference>
<comment type="subcellular location">
    <subcellularLocation>
        <location evidence="1">Cell membrane</location>
        <topology evidence="1">Multi-pass membrane protein</topology>
    </subcellularLocation>
</comment>
<dbReference type="Gene3D" id="1.20.1530.20">
    <property type="match status" value="1"/>
</dbReference>
<dbReference type="InterPro" id="IPR038770">
    <property type="entry name" value="Na+/solute_symporter_sf"/>
</dbReference>
<keyword evidence="5 8" id="KW-0812">Transmembrane</keyword>
<feature type="transmembrane region" description="Helical" evidence="8">
    <location>
        <begin position="103"/>
        <end position="128"/>
    </location>
</feature>